<evidence type="ECO:0000256" key="5">
    <source>
        <dbReference type="ARBA" id="ARBA00023136"/>
    </source>
</evidence>
<proteinExistence type="predicted"/>
<feature type="region of interest" description="Disordered" evidence="6">
    <location>
        <begin position="143"/>
        <end position="166"/>
    </location>
</feature>
<dbReference type="SUPFAM" id="SSF46565">
    <property type="entry name" value="Chaperone J-domain"/>
    <property type="match status" value="1"/>
</dbReference>
<dbReference type="SMART" id="SM00271">
    <property type="entry name" value="DnaJ"/>
    <property type="match status" value="1"/>
</dbReference>
<keyword evidence="2" id="KW-0812">Transmembrane</keyword>
<organism evidence="8 9">
    <name type="scientific">Elliptochloris bilobata</name>
    <dbReference type="NCBI Taxonomy" id="381761"/>
    <lineage>
        <taxon>Eukaryota</taxon>
        <taxon>Viridiplantae</taxon>
        <taxon>Chlorophyta</taxon>
        <taxon>core chlorophytes</taxon>
        <taxon>Trebouxiophyceae</taxon>
        <taxon>Trebouxiophyceae incertae sedis</taxon>
        <taxon>Elliptochloris clade</taxon>
        <taxon>Elliptochloris</taxon>
    </lineage>
</organism>
<dbReference type="Pfam" id="PF00226">
    <property type="entry name" value="DnaJ"/>
    <property type="match status" value="1"/>
</dbReference>
<evidence type="ECO:0000256" key="3">
    <source>
        <dbReference type="ARBA" id="ARBA00022824"/>
    </source>
</evidence>
<name>A0AAW1RFR9_9CHLO</name>
<dbReference type="PROSITE" id="PS50076">
    <property type="entry name" value="DNAJ_2"/>
    <property type="match status" value="1"/>
</dbReference>
<dbReference type="PANTHER" id="PTHR43908">
    <property type="entry name" value="AT29763P-RELATED"/>
    <property type="match status" value="1"/>
</dbReference>
<dbReference type="InterPro" id="IPR015399">
    <property type="entry name" value="DUF1977_DnaJ-like"/>
</dbReference>
<evidence type="ECO:0000256" key="2">
    <source>
        <dbReference type="ARBA" id="ARBA00022692"/>
    </source>
</evidence>
<dbReference type="InterPro" id="IPR018253">
    <property type="entry name" value="DnaJ_domain_CS"/>
</dbReference>
<feature type="domain" description="J" evidence="7">
    <location>
        <begin position="83"/>
        <end position="147"/>
    </location>
</feature>
<comment type="subcellular location">
    <subcellularLocation>
        <location evidence="1">Endoplasmic reticulum membrane</location>
        <topology evidence="1">Single-pass membrane protein</topology>
    </subcellularLocation>
</comment>
<evidence type="ECO:0000313" key="8">
    <source>
        <dbReference type="EMBL" id="KAK9832482.1"/>
    </source>
</evidence>
<keyword evidence="5" id="KW-0472">Membrane</keyword>
<keyword evidence="9" id="KW-1185">Reference proteome</keyword>
<evidence type="ECO:0000313" key="9">
    <source>
        <dbReference type="Proteomes" id="UP001445335"/>
    </source>
</evidence>
<feature type="compositionally biased region" description="Polar residues" evidence="6">
    <location>
        <begin position="49"/>
        <end position="61"/>
    </location>
</feature>
<dbReference type="GO" id="GO:0030544">
    <property type="term" value="F:Hsp70 protein binding"/>
    <property type="evidence" value="ECO:0007669"/>
    <property type="project" value="TreeGrafter"/>
</dbReference>
<dbReference type="PROSITE" id="PS00636">
    <property type="entry name" value="DNAJ_1"/>
    <property type="match status" value="1"/>
</dbReference>
<feature type="compositionally biased region" description="Basic and acidic residues" evidence="6">
    <location>
        <begin position="62"/>
        <end position="71"/>
    </location>
</feature>
<dbReference type="GO" id="GO:0005789">
    <property type="term" value="C:endoplasmic reticulum membrane"/>
    <property type="evidence" value="ECO:0007669"/>
    <property type="project" value="UniProtKB-SubCell"/>
</dbReference>
<dbReference type="InterPro" id="IPR036869">
    <property type="entry name" value="J_dom_sf"/>
</dbReference>
<feature type="region of interest" description="Disordered" evidence="6">
    <location>
        <begin position="23"/>
        <end position="71"/>
    </location>
</feature>
<dbReference type="Proteomes" id="UP001445335">
    <property type="component" value="Unassembled WGS sequence"/>
</dbReference>
<dbReference type="CDD" id="cd06257">
    <property type="entry name" value="DnaJ"/>
    <property type="match status" value="1"/>
</dbReference>
<dbReference type="AlphaFoldDB" id="A0AAW1RFR9"/>
<evidence type="ECO:0000256" key="6">
    <source>
        <dbReference type="SAM" id="MobiDB-lite"/>
    </source>
</evidence>
<gene>
    <name evidence="8" type="ORF">WJX81_000719</name>
</gene>
<dbReference type="PANTHER" id="PTHR43908:SF3">
    <property type="entry name" value="AT29763P-RELATED"/>
    <property type="match status" value="1"/>
</dbReference>
<keyword evidence="3" id="KW-0256">Endoplasmic reticulum</keyword>
<evidence type="ECO:0000259" key="7">
    <source>
        <dbReference type="PROSITE" id="PS50076"/>
    </source>
</evidence>
<dbReference type="EMBL" id="JALJOU010000041">
    <property type="protein sequence ID" value="KAK9832482.1"/>
    <property type="molecule type" value="Genomic_DNA"/>
</dbReference>
<keyword evidence="4" id="KW-1133">Transmembrane helix</keyword>
<comment type="caution">
    <text evidence="8">The sequence shown here is derived from an EMBL/GenBank/DDBJ whole genome shotgun (WGS) entry which is preliminary data.</text>
</comment>
<accession>A0AAW1RFR9</accession>
<evidence type="ECO:0000256" key="4">
    <source>
        <dbReference type="ARBA" id="ARBA00022989"/>
    </source>
</evidence>
<dbReference type="InterPro" id="IPR051100">
    <property type="entry name" value="DnaJ_subfamily_B/C"/>
</dbReference>
<reference evidence="8 9" key="1">
    <citation type="journal article" date="2024" name="Nat. Commun.">
        <title>Phylogenomics reveals the evolutionary origins of lichenization in chlorophyte algae.</title>
        <authorList>
            <person name="Puginier C."/>
            <person name="Libourel C."/>
            <person name="Otte J."/>
            <person name="Skaloud P."/>
            <person name="Haon M."/>
            <person name="Grisel S."/>
            <person name="Petersen M."/>
            <person name="Berrin J.G."/>
            <person name="Delaux P.M."/>
            <person name="Dal Grande F."/>
            <person name="Keller J."/>
        </authorList>
    </citation>
    <scope>NUCLEOTIDE SEQUENCE [LARGE SCALE GENOMIC DNA]</scope>
    <source>
        <strain evidence="8 9">SAG 245.80</strain>
    </source>
</reference>
<dbReference type="InterPro" id="IPR001623">
    <property type="entry name" value="DnaJ_domain"/>
</dbReference>
<dbReference type="GO" id="GO:0071218">
    <property type="term" value="P:cellular response to misfolded protein"/>
    <property type="evidence" value="ECO:0007669"/>
    <property type="project" value="TreeGrafter"/>
</dbReference>
<dbReference type="PRINTS" id="PR00625">
    <property type="entry name" value="JDOMAIN"/>
</dbReference>
<protein>
    <recommendedName>
        <fullName evidence="7">J domain-containing protein</fullName>
    </recommendedName>
</protein>
<sequence>MTSGNEDDAEKLFPTAEAKELLVTARSGGPAPQVREGEANGLPAANGVRQRSGQAAESSSRQTEEKATPKQRELVVKVRRATCYYEILGIARGATDDEIKRAYRKLALKLHPDKCTVRGADEAFKAVSRAFSCLSNAQKRAAYDRDGEERAPGAPRQWPTGGGGGGGGFDDFDPEEIFNMFFNGGNPTRGRVFRAHFGGPGFRPAGPRQQGGAQAQATSPVLQLLHLLPVLALLLFTLLSSPGQPVFSMDKAGEWRDKVVTQRYAVPFYVKDQTALRRSYPPGSRERLRLEGEVEVAYKQRLEQRCYNERLTQQKLYRWGQSERARSMELPNCSELNSRFGHRMPFYGY</sequence>
<dbReference type="Gene3D" id="1.10.287.110">
    <property type="entry name" value="DnaJ domain"/>
    <property type="match status" value="1"/>
</dbReference>
<evidence type="ECO:0000256" key="1">
    <source>
        <dbReference type="ARBA" id="ARBA00004389"/>
    </source>
</evidence>
<dbReference type="Pfam" id="PF09320">
    <property type="entry name" value="DUF1977"/>
    <property type="match status" value="1"/>
</dbReference>